<feature type="signal peptide" evidence="1">
    <location>
        <begin position="1"/>
        <end position="27"/>
    </location>
</feature>
<keyword evidence="3" id="KW-1185">Reference proteome</keyword>
<accession>A0ABP4WD40</accession>
<proteinExistence type="predicted"/>
<dbReference type="EMBL" id="BAAALS010000009">
    <property type="protein sequence ID" value="GAA1751471.1"/>
    <property type="molecule type" value="Genomic_DNA"/>
</dbReference>
<keyword evidence="1" id="KW-0732">Signal</keyword>
<dbReference type="Proteomes" id="UP001500655">
    <property type="component" value="Unassembled WGS sequence"/>
</dbReference>
<reference evidence="3" key="1">
    <citation type="journal article" date="2019" name="Int. J. Syst. Evol. Microbiol.">
        <title>The Global Catalogue of Microorganisms (GCM) 10K type strain sequencing project: providing services to taxonomists for standard genome sequencing and annotation.</title>
        <authorList>
            <consortium name="The Broad Institute Genomics Platform"/>
            <consortium name="The Broad Institute Genome Sequencing Center for Infectious Disease"/>
            <person name="Wu L."/>
            <person name="Ma J."/>
        </authorList>
    </citation>
    <scope>NUCLEOTIDE SEQUENCE [LARGE SCALE GENOMIC DNA]</scope>
    <source>
        <strain evidence="3">JCM 13249</strain>
    </source>
</reference>
<gene>
    <name evidence="2" type="ORF">GCM10009681_23150</name>
</gene>
<comment type="caution">
    <text evidence="2">The sequence shown here is derived from an EMBL/GenBank/DDBJ whole genome shotgun (WGS) entry which is preliminary data.</text>
</comment>
<name>A0ABP4WD40_9ACTN</name>
<protein>
    <submittedName>
        <fullName evidence="2">Uncharacterized protein</fullName>
    </submittedName>
</protein>
<evidence type="ECO:0000313" key="3">
    <source>
        <dbReference type="Proteomes" id="UP001500655"/>
    </source>
</evidence>
<evidence type="ECO:0000313" key="2">
    <source>
        <dbReference type="EMBL" id="GAA1751471.1"/>
    </source>
</evidence>
<evidence type="ECO:0000256" key="1">
    <source>
        <dbReference type="SAM" id="SignalP"/>
    </source>
</evidence>
<organism evidence="2 3">
    <name type="scientific">Luedemannella helvata</name>
    <dbReference type="NCBI Taxonomy" id="349315"/>
    <lineage>
        <taxon>Bacteria</taxon>
        <taxon>Bacillati</taxon>
        <taxon>Actinomycetota</taxon>
        <taxon>Actinomycetes</taxon>
        <taxon>Micromonosporales</taxon>
        <taxon>Micromonosporaceae</taxon>
        <taxon>Luedemannella</taxon>
    </lineage>
</organism>
<dbReference type="RefSeq" id="WP_344079928.1">
    <property type="nucleotide sequence ID" value="NZ_BAAALS010000009.1"/>
</dbReference>
<sequence length="110" mass="11575">MNTRVIKAAAGCLVVAAALLATQDPGAAAPLPASAPVVTTVDINQPVASRGDYRRGYRAGYTYGYNHARAENCGGSWRRVGNPPDAGVDDHQYGFQAGYNEGYAAGERCR</sequence>
<feature type="chain" id="PRO_5046533820" evidence="1">
    <location>
        <begin position="28"/>
        <end position="110"/>
    </location>
</feature>